<dbReference type="Proteomes" id="UP000012313">
    <property type="component" value="Unassembled WGS sequence"/>
</dbReference>
<dbReference type="STRING" id="1218598.LEP1GSC060_0768"/>
<accession>N1WH51</accession>
<evidence type="ECO:0000313" key="2">
    <source>
        <dbReference type="Proteomes" id="UP000012313"/>
    </source>
</evidence>
<dbReference type="EMBL" id="AOHC02000023">
    <property type="protein sequence ID" value="EMY78290.1"/>
    <property type="molecule type" value="Genomic_DNA"/>
</dbReference>
<proteinExistence type="predicted"/>
<protein>
    <submittedName>
        <fullName evidence="1">Uncharacterized protein</fullName>
    </submittedName>
</protein>
<comment type="caution">
    <text evidence="1">The sequence shown here is derived from an EMBL/GenBank/DDBJ whole genome shotgun (WGS) entry which is preliminary data.</text>
</comment>
<gene>
    <name evidence="1" type="ORF">LEP1GSC060_0768</name>
</gene>
<reference evidence="1" key="1">
    <citation type="submission" date="2013-03" db="EMBL/GenBank/DDBJ databases">
        <authorList>
            <person name="Harkins D.M."/>
            <person name="Durkin A.S."/>
            <person name="Brinkac L.M."/>
            <person name="Haft D.H."/>
            <person name="Selengut J.D."/>
            <person name="Sanka R."/>
            <person name="DePew J."/>
            <person name="Purushe J."/>
            <person name="Hartskeerl R.A."/>
            <person name="Ahmed A."/>
            <person name="van der Linden H."/>
            <person name="Goris M.G.A."/>
            <person name="Vinetz J.M."/>
            <person name="Sutton G.G."/>
            <person name="Nierman W.C."/>
            <person name="Fouts D.E."/>
        </authorList>
    </citation>
    <scope>NUCLEOTIDE SEQUENCE [LARGE SCALE GENOMIC DNA]</scope>
    <source>
        <strain evidence="1">ICFT</strain>
    </source>
</reference>
<keyword evidence="2" id="KW-1185">Reference proteome</keyword>
<dbReference type="AlphaFoldDB" id="N1WH51"/>
<sequence length="95" mass="11055">MFFLYKTTGIYKRSFAFTRFDRMYFDPVRLLRNLFDKYNDSDPPPPSLSACLPIMTLQTVNSEFLIYIEPVPKLKTIAEICGHSDKIGRLADKLI</sequence>
<name>N1WH51_9LEPT</name>
<evidence type="ECO:0000313" key="1">
    <source>
        <dbReference type="EMBL" id="EMY78290.1"/>
    </source>
</evidence>
<organism evidence="1 2">
    <name type="scientific">Leptospira weilii serovar Ranarum str. ICFT</name>
    <dbReference type="NCBI Taxonomy" id="1218598"/>
    <lineage>
        <taxon>Bacteria</taxon>
        <taxon>Pseudomonadati</taxon>
        <taxon>Spirochaetota</taxon>
        <taxon>Spirochaetia</taxon>
        <taxon>Leptospirales</taxon>
        <taxon>Leptospiraceae</taxon>
        <taxon>Leptospira</taxon>
    </lineage>
</organism>